<sequence length="742" mass="79885">MPGHHPHGTTVYAPPVTCRAPSPASSIGTLYDDDATSDTELDMKQSEFERFCDEKIKLRHPRPEEERAEKDVLITDKARGQGGEAEQALFERILANLRAEMKRLDEEEIYERAMMKGSQIGLEYQAPTTDIDKIMRSMMSPAFTLTPGSSQHQAGLSGVTTTPTRTSPTPLPRSTAPIASGPWNNYGKKPDSLRKILPPSLAGSGLSQLTTSTSGGSPGSIAGSGASFASTIGANVDTSLTDDHGLALLSSSGTNVFSQPKFTVAASKSAGNGEGNMSEGPAPAGHPGTRDDKYYFEDGSCIFLIEDTLFNVHRSILSRDGSTFGTMFALPQGDHREGKSDDNPIILHGEKAFEFRHFLWALYALPPELQVLTTPTANLVQLISIARISNKYTFRSLETWALKAIQDYVNLKPSPILSSIPSPTHYVYKPPSQSGDSDDFTTEENTANLTRLISLAQLCGHEPLLNTMINFLRELMSSSLHYAYLAMTLSDELGLQTLRGAAYLQVMHKAVIVKPLQMNLNIGGSSYSASASSSINSGGATSISGASNQNLIIGAMANAVAPLAALGSGIATTALAASASAASSSSSSASSSYSSLSSINSSNSPSSTSASNRISLPITPAQQIRLLSGYYRLSLTWDHLRQIPPSFDHASSCSTTWHQHGCTQAWLEFWKEKTKCDAVLSLCTADVLGRLRAILKEYERWGSAAYMHNDCRISAKKCILEVIRRVEERLSEYFEDGGLVGV</sequence>
<dbReference type="Gene3D" id="3.30.710.10">
    <property type="entry name" value="Potassium Channel Kv1.1, Chain A"/>
    <property type="match status" value="1"/>
</dbReference>
<evidence type="ECO:0008006" key="4">
    <source>
        <dbReference type="Google" id="ProtNLM"/>
    </source>
</evidence>
<keyword evidence="3" id="KW-1185">Reference proteome</keyword>
<dbReference type="AlphaFoldDB" id="A0A4Q2DIP8"/>
<evidence type="ECO:0000256" key="1">
    <source>
        <dbReference type="SAM" id="MobiDB-lite"/>
    </source>
</evidence>
<feature type="compositionally biased region" description="Low complexity" evidence="1">
    <location>
        <begin position="160"/>
        <end position="175"/>
    </location>
</feature>
<feature type="region of interest" description="Disordered" evidence="1">
    <location>
        <begin position="144"/>
        <end position="220"/>
    </location>
</feature>
<dbReference type="InterPro" id="IPR011333">
    <property type="entry name" value="SKP1/BTB/POZ_sf"/>
</dbReference>
<evidence type="ECO:0000313" key="3">
    <source>
        <dbReference type="Proteomes" id="UP000290288"/>
    </source>
</evidence>
<comment type="caution">
    <text evidence="2">The sequence shown here is derived from an EMBL/GenBank/DDBJ whole genome shotgun (WGS) entry which is preliminary data.</text>
</comment>
<dbReference type="EMBL" id="SDEE01000184">
    <property type="protein sequence ID" value="RXW19773.1"/>
    <property type="molecule type" value="Genomic_DNA"/>
</dbReference>
<feature type="compositionally biased region" description="Low complexity" evidence="1">
    <location>
        <begin position="200"/>
        <end position="220"/>
    </location>
</feature>
<feature type="region of interest" description="Disordered" evidence="1">
    <location>
        <begin position="267"/>
        <end position="290"/>
    </location>
</feature>
<reference evidence="2 3" key="1">
    <citation type="submission" date="2019-01" db="EMBL/GenBank/DDBJ databases">
        <title>Draft genome sequence of Psathyrella aberdarensis IHI B618.</title>
        <authorList>
            <person name="Buettner E."/>
            <person name="Kellner H."/>
        </authorList>
    </citation>
    <scope>NUCLEOTIDE SEQUENCE [LARGE SCALE GENOMIC DNA]</scope>
    <source>
        <strain evidence="2 3">IHI B618</strain>
    </source>
</reference>
<organism evidence="2 3">
    <name type="scientific">Candolleomyces aberdarensis</name>
    <dbReference type="NCBI Taxonomy" id="2316362"/>
    <lineage>
        <taxon>Eukaryota</taxon>
        <taxon>Fungi</taxon>
        <taxon>Dikarya</taxon>
        <taxon>Basidiomycota</taxon>
        <taxon>Agaricomycotina</taxon>
        <taxon>Agaricomycetes</taxon>
        <taxon>Agaricomycetidae</taxon>
        <taxon>Agaricales</taxon>
        <taxon>Agaricineae</taxon>
        <taxon>Psathyrellaceae</taxon>
        <taxon>Candolleomyces</taxon>
    </lineage>
</organism>
<proteinExistence type="predicted"/>
<gene>
    <name evidence="2" type="ORF">EST38_g6094</name>
</gene>
<evidence type="ECO:0000313" key="2">
    <source>
        <dbReference type="EMBL" id="RXW19773.1"/>
    </source>
</evidence>
<protein>
    <recommendedName>
        <fullName evidence="4">BTB domain-containing protein</fullName>
    </recommendedName>
</protein>
<name>A0A4Q2DIP8_9AGAR</name>
<accession>A0A4Q2DIP8</accession>
<dbReference type="STRING" id="2316362.A0A4Q2DIP8"/>
<dbReference type="Proteomes" id="UP000290288">
    <property type="component" value="Unassembled WGS sequence"/>
</dbReference>
<dbReference type="OrthoDB" id="8117402at2759"/>